<dbReference type="Gene3D" id="3.40.395.10">
    <property type="entry name" value="Adenoviral Proteinase, Chain A"/>
    <property type="match status" value="1"/>
</dbReference>
<keyword evidence="7" id="KW-1185">Reference proteome</keyword>
<dbReference type="Proteomes" id="UP000000305">
    <property type="component" value="Unassembled WGS sequence"/>
</dbReference>
<keyword evidence="3" id="KW-0378">Hydrolase</keyword>
<dbReference type="SUPFAM" id="SSF57903">
    <property type="entry name" value="FYVE/PHD zinc finger"/>
    <property type="match status" value="1"/>
</dbReference>
<dbReference type="PANTHER" id="PTHR34718:SF2">
    <property type="entry name" value="PHD-TYPE DOMAIN-CONTAINING PROTEIN"/>
    <property type="match status" value="1"/>
</dbReference>
<accession>E9HZY0</accession>
<reference evidence="6 7" key="1">
    <citation type="journal article" date="2011" name="Science">
        <title>The ecoresponsive genome of Daphnia pulex.</title>
        <authorList>
            <person name="Colbourne J.K."/>
            <person name="Pfrender M.E."/>
            <person name="Gilbert D."/>
            <person name="Thomas W.K."/>
            <person name="Tucker A."/>
            <person name="Oakley T.H."/>
            <person name="Tokishita S."/>
            <person name="Aerts A."/>
            <person name="Arnold G.J."/>
            <person name="Basu M.K."/>
            <person name="Bauer D.J."/>
            <person name="Caceres C.E."/>
            <person name="Carmel L."/>
            <person name="Casola C."/>
            <person name="Choi J.H."/>
            <person name="Detter J.C."/>
            <person name="Dong Q."/>
            <person name="Dusheyko S."/>
            <person name="Eads B.D."/>
            <person name="Frohlich T."/>
            <person name="Geiler-Samerotte K.A."/>
            <person name="Gerlach D."/>
            <person name="Hatcher P."/>
            <person name="Jogdeo S."/>
            <person name="Krijgsveld J."/>
            <person name="Kriventseva E.V."/>
            <person name="Kultz D."/>
            <person name="Laforsch C."/>
            <person name="Lindquist E."/>
            <person name="Lopez J."/>
            <person name="Manak J.R."/>
            <person name="Muller J."/>
            <person name="Pangilinan J."/>
            <person name="Patwardhan R.P."/>
            <person name="Pitluck S."/>
            <person name="Pritham E.J."/>
            <person name="Rechtsteiner A."/>
            <person name="Rho M."/>
            <person name="Rogozin I.B."/>
            <person name="Sakarya O."/>
            <person name="Salamov A."/>
            <person name="Schaack S."/>
            <person name="Shapiro H."/>
            <person name="Shiga Y."/>
            <person name="Skalitzky C."/>
            <person name="Smith Z."/>
            <person name="Souvorov A."/>
            <person name="Sung W."/>
            <person name="Tang Z."/>
            <person name="Tsuchiya D."/>
            <person name="Tu H."/>
            <person name="Vos H."/>
            <person name="Wang M."/>
            <person name="Wolf Y.I."/>
            <person name="Yamagata H."/>
            <person name="Yamada T."/>
            <person name="Ye Y."/>
            <person name="Shaw J.R."/>
            <person name="Andrews J."/>
            <person name="Crease T.J."/>
            <person name="Tang H."/>
            <person name="Lucas S.M."/>
            <person name="Robertson H.M."/>
            <person name="Bork P."/>
            <person name="Koonin E.V."/>
            <person name="Zdobnov E.M."/>
            <person name="Grigoriev I.V."/>
            <person name="Lynch M."/>
            <person name="Boore J.L."/>
        </authorList>
    </citation>
    <scope>NUCLEOTIDE SEQUENCE [LARGE SCALE GENOMIC DNA]</scope>
</reference>
<proteinExistence type="inferred from homology"/>
<comment type="similarity">
    <text evidence="1">Belongs to the peptidase C48 family.</text>
</comment>
<dbReference type="InterPro" id="IPR011011">
    <property type="entry name" value="Znf_FYVE_PHD"/>
</dbReference>
<gene>
    <name evidence="6" type="ORF">DAPPUDRAFT_119958</name>
</gene>
<feature type="region of interest" description="Disordered" evidence="4">
    <location>
        <begin position="223"/>
        <end position="321"/>
    </location>
</feature>
<dbReference type="InParanoid" id="E9HZY0"/>
<dbReference type="PANTHER" id="PTHR34718">
    <property type="entry name" value="PHD-TYPE DOMAIN-CONTAINING PROTEIN"/>
    <property type="match status" value="1"/>
</dbReference>
<dbReference type="AlphaFoldDB" id="E9HZY0"/>
<evidence type="ECO:0000259" key="5">
    <source>
        <dbReference type="Pfam" id="PF02902"/>
    </source>
</evidence>
<dbReference type="InterPro" id="IPR013083">
    <property type="entry name" value="Znf_RING/FYVE/PHD"/>
</dbReference>
<evidence type="ECO:0000313" key="7">
    <source>
        <dbReference type="Proteomes" id="UP000000305"/>
    </source>
</evidence>
<feature type="compositionally biased region" description="Acidic residues" evidence="4">
    <location>
        <begin position="258"/>
        <end position="268"/>
    </location>
</feature>
<dbReference type="eggNOG" id="ENOG502SB4G">
    <property type="taxonomic scope" value="Eukaryota"/>
</dbReference>
<dbReference type="KEGG" id="dpx:DAPPUDRAFT_119958"/>
<dbReference type="Pfam" id="PF02902">
    <property type="entry name" value="Peptidase_C48"/>
    <property type="match status" value="1"/>
</dbReference>
<feature type="compositionally biased region" description="Polar residues" evidence="4">
    <location>
        <begin position="287"/>
        <end position="302"/>
    </location>
</feature>
<evidence type="ECO:0000313" key="6">
    <source>
        <dbReference type="EMBL" id="EFX62702.1"/>
    </source>
</evidence>
<dbReference type="InterPro" id="IPR038765">
    <property type="entry name" value="Papain-like_cys_pep_sf"/>
</dbReference>
<dbReference type="Gene3D" id="3.30.40.10">
    <property type="entry name" value="Zinc/RING finger domain, C3HC4 (zinc finger)"/>
    <property type="match status" value="1"/>
</dbReference>
<dbReference type="HOGENOM" id="CLU_767830_0_0_1"/>
<dbReference type="GO" id="GO:0006508">
    <property type="term" value="P:proteolysis"/>
    <property type="evidence" value="ECO:0007669"/>
    <property type="project" value="UniProtKB-KW"/>
</dbReference>
<evidence type="ECO:0000256" key="2">
    <source>
        <dbReference type="ARBA" id="ARBA00022670"/>
    </source>
</evidence>
<feature type="compositionally biased region" description="Basic and acidic residues" evidence="4">
    <location>
        <begin position="269"/>
        <end position="286"/>
    </location>
</feature>
<dbReference type="EMBL" id="GL733432">
    <property type="protein sequence ID" value="EFX62702.1"/>
    <property type="molecule type" value="Genomic_DNA"/>
</dbReference>
<sequence>MDVSVLPGQFPNIGGLYDTTLGWDLEFPAAPSEKWIQIIHDGKGHWVVASKTKGEDSVSIYDSLGGSAVNEHKIGCISSLLRTNRKTFKYQSVRCQQQLPNDCGLHAIANAITLALGEDPSQSIYNRGVMRQHLKKCLLSKVMSAFPKSDLKREKIMSVSKKVKKVRVYCSCRRIDYQPLNSTRTQAWHTIECTGCKEWFHRMCESWPPKSTRGVGYANNAKLEEPDHVSPENDNLGPRLDYDPIDANNTEPETTDAAYEEEEADPEAEDHHENSPDAAPEADKEVGQSNFEDPPSYQTMIPNVSEIIDEPPPEYEDLYPNVHPHLQVPETTELETASALGGKNEETLALEEISIPEADVE</sequence>
<dbReference type="OrthoDB" id="6353126at2759"/>
<dbReference type="SUPFAM" id="SSF54001">
    <property type="entry name" value="Cysteine proteinases"/>
    <property type="match status" value="1"/>
</dbReference>
<evidence type="ECO:0000256" key="1">
    <source>
        <dbReference type="ARBA" id="ARBA00005234"/>
    </source>
</evidence>
<protein>
    <recommendedName>
        <fullName evidence="5">Ubiquitin-like protease family profile domain-containing protein</fullName>
    </recommendedName>
</protein>
<feature type="domain" description="Ubiquitin-like protease family profile" evidence="5">
    <location>
        <begin position="38"/>
        <end position="130"/>
    </location>
</feature>
<dbReference type="GO" id="GO:0008234">
    <property type="term" value="F:cysteine-type peptidase activity"/>
    <property type="evidence" value="ECO:0007669"/>
    <property type="project" value="InterPro"/>
</dbReference>
<evidence type="ECO:0000256" key="3">
    <source>
        <dbReference type="ARBA" id="ARBA00022801"/>
    </source>
</evidence>
<organism evidence="6 7">
    <name type="scientific">Daphnia pulex</name>
    <name type="common">Water flea</name>
    <dbReference type="NCBI Taxonomy" id="6669"/>
    <lineage>
        <taxon>Eukaryota</taxon>
        <taxon>Metazoa</taxon>
        <taxon>Ecdysozoa</taxon>
        <taxon>Arthropoda</taxon>
        <taxon>Crustacea</taxon>
        <taxon>Branchiopoda</taxon>
        <taxon>Diplostraca</taxon>
        <taxon>Cladocera</taxon>
        <taxon>Anomopoda</taxon>
        <taxon>Daphniidae</taxon>
        <taxon>Daphnia</taxon>
    </lineage>
</organism>
<evidence type="ECO:0000256" key="4">
    <source>
        <dbReference type="SAM" id="MobiDB-lite"/>
    </source>
</evidence>
<name>E9HZY0_DAPPU</name>
<keyword evidence="2" id="KW-0645">Protease</keyword>
<feature type="compositionally biased region" description="Acidic residues" evidence="4">
    <location>
        <begin position="307"/>
        <end position="317"/>
    </location>
</feature>
<dbReference type="InterPro" id="IPR003653">
    <property type="entry name" value="Peptidase_C48_C"/>
</dbReference>